<evidence type="ECO:0000313" key="2">
    <source>
        <dbReference type="Proteomes" id="UP000217257"/>
    </source>
</evidence>
<reference evidence="1 2" key="1">
    <citation type="submission" date="2017-06" db="EMBL/GenBank/DDBJ databases">
        <title>Sequencing and comparative analysis of myxobacterial genomes.</title>
        <authorList>
            <person name="Rupp O."/>
            <person name="Goesmann A."/>
            <person name="Sogaard-Andersen L."/>
        </authorList>
    </citation>
    <scope>NUCLEOTIDE SEQUENCE [LARGE SCALE GENOMIC DNA]</scope>
    <source>
        <strain evidence="1 2">DSM 52655</strain>
    </source>
</reference>
<organism evidence="1 2">
    <name type="scientific">Cystobacter fuscus</name>
    <dbReference type="NCBI Taxonomy" id="43"/>
    <lineage>
        <taxon>Bacteria</taxon>
        <taxon>Pseudomonadati</taxon>
        <taxon>Myxococcota</taxon>
        <taxon>Myxococcia</taxon>
        <taxon>Myxococcales</taxon>
        <taxon>Cystobacterineae</taxon>
        <taxon>Archangiaceae</taxon>
        <taxon>Cystobacter</taxon>
    </lineage>
</organism>
<dbReference type="Proteomes" id="UP000217257">
    <property type="component" value="Chromosome"/>
</dbReference>
<gene>
    <name evidence="1" type="ORF">CYFUS_009040</name>
</gene>
<dbReference type="KEGG" id="cfus:CYFUS_009040"/>
<dbReference type="RefSeq" id="WP_095990956.1">
    <property type="nucleotide sequence ID" value="NZ_CP022098.1"/>
</dbReference>
<proteinExistence type="predicted"/>
<dbReference type="EMBL" id="CP022098">
    <property type="protein sequence ID" value="ATB43560.1"/>
    <property type="molecule type" value="Genomic_DNA"/>
</dbReference>
<evidence type="ECO:0000313" key="1">
    <source>
        <dbReference type="EMBL" id="ATB43560.1"/>
    </source>
</evidence>
<sequence length="128" mass="15189">MFIRFVIDRLDPDSGRRQGILQALRELRDHDLLLPEERDVCDEVFAWLFDNLDRPDTFSRSRKRHAAKVALSWFKPTAREHIARMHVLARVLEAHGLQVDVIEERRPGYIIHEDEYQVVAEPFQETRT</sequence>
<dbReference type="AlphaFoldDB" id="A0A250JIV1"/>
<name>A0A250JIV1_9BACT</name>
<accession>A0A250JIV1</accession>
<protein>
    <submittedName>
        <fullName evidence="1">Uncharacterized protein</fullName>
    </submittedName>
</protein>